<name>A0A1I1IXD5_9RHOB</name>
<evidence type="ECO:0000256" key="4">
    <source>
        <dbReference type="PROSITE-ProRule" id="PRU00335"/>
    </source>
</evidence>
<accession>A0A1I1IXD5</accession>
<dbReference type="PANTHER" id="PTHR47506">
    <property type="entry name" value="TRANSCRIPTIONAL REGULATORY PROTEIN"/>
    <property type="match status" value="1"/>
</dbReference>
<dbReference type="PROSITE" id="PS50977">
    <property type="entry name" value="HTH_TETR_2"/>
    <property type="match status" value="1"/>
</dbReference>
<dbReference type="PANTHER" id="PTHR47506:SF6">
    <property type="entry name" value="HTH-TYPE TRANSCRIPTIONAL REPRESSOR NEMR"/>
    <property type="match status" value="1"/>
</dbReference>
<dbReference type="SUPFAM" id="SSF46689">
    <property type="entry name" value="Homeodomain-like"/>
    <property type="match status" value="1"/>
</dbReference>
<dbReference type="AlphaFoldDB" id="A0A1I1IXD5"/>
<dbReference type="STRING" id="517719.SAMN05421762_0826"/>
<keyword evidence="3" id="KW-0804">Transcription</keyword>
<reference evidence="6 7" key="1">
    <citation type="submission" date="2016-10" db="EMBL/GenBank/DDBJ databases">
        <authorList>
            <person name="de Groot N.N."/>
        </authorList>
    </citation>
    <scope>NUCLEOTIDE SEQUENCE [LARGE SCALE GENOMIC DNA]</scope>
    <source>
        <strain evidence="6 7">DSM 29619</strain>
    </source>
</reference>
<sequence>MRVMTQTTATPSKSEITRQTILSTGRRLVARDGFGAMGLSQLLKEAGVPKGSFYHYFASKEAYGEAILTDYVEEYLARIDTLLARGGQGGDRGADLLMAFCQAWLDQDRSEGLVSTCLVVKLGAEVADLSEPMRAVLDDGVSQLTARIAQMLKIGAKDGSLVLDAPAPDLAGVIYAQLLGAAILSKLSHSQHPLERALDEIKRRVMARGPERKSQ</sequence>
<dbReference type="InterPro" id="IPR036271">
    <property type="entry name" value="Tet_transcr_reg_TetR-rel_C_sf"/>
</dbReference>
<dbReference type="InterPro" id="IPR009057">
    <property type="entry name" value="Homeodomain-like_sf"/>
</dbReference>
<dbReference type="PRINTS" id="PR00455">
    <property type="entry name" value="HTHTETR"/>
</dbReference>
<dbReference type="Gene3D" id="1.10.357.10">
    <property type="entry name" value="Tetracycline Repressor, domain 2"/>
    <property type="match status" value="1"/>
</dbReference>
<evidence type="ECO:0000259" key="5">
    <source>
        <dbReference type="PROSITE" id="PS50977"/>
    </source>
</evidence>
<protein>
    <submittedName>
        <fullName evidence="6">Transcriptional regulator, TetR family</fullName>
    </submittedName>
</protein>
<dbReference type="GO" id="GO:0003677">
    <property type="term" value="F:DNA binding"/>
    <property type="evidence" value="ECO:0007669"/>
    <property type="project" value="UniProtKB-UniRule"/>
</dbReference>
<dbReference type="Proteomes" id="UP000231644">
    <property type="component" value="Unassembled WGS sequence"/>
</dbReference>
<dbReference type="Pfam" id="PF16925">
    <property type="entry name" value="TetR_C_13"/>
    <property type="match status" value="1"/>
</dbReference>
<keyword evidence="7" id="KW-1185">Reference proteome</keyword>
<keyword evidence="1" id="KW-0805">Transcription regulation</keyword>
<organism evidence="6 7">
    <name type="scientific">Pseudooceanicola nitratireducens</name>
    <dbReference type="NCBI Taxonomy" id="517719"/>
    <lineage>
        <taxon>Bacteria</taxon>
        <taxon>Pseudomonadati</taxon>
        <taxon>Pseudomonadota</taxon>
        <taxon>Alphaproteobacteria</taxon>
        <taxon>Rhodobacterales</taxon>
        <taxon>Paracoccaceae</taxon>
        <taxon>Pseudooceanicola</taxon>
    </lineage>
</organism>
<evidence type="ECO:0000256" key="2">
    <source>
        <dbReference type="ARBA" id="ARBA00023125"/>
    </source>
</evidence>
<proteinExistence type="predicted"/>
<feature type="domain" description="HTH tetR-type" evidence="5">
    <location>
        <begin position="15"/>
        <end position="75"/>
    </location>
</feature>
<dbReference type="EMBL" id="FOLX01000001">
    <property type="protein sequence ID" value="SFC41019.1"/>
    <property type="molecule type" value="Genomic_DNA"/>
</dbReference>
<keyword evidence="2 4" id="KW-0238">DNA-binding</keyword>
<dbReference type="InterPro" id="IPR001647">
    <property type="entry name" value="HTH_TetR"/>
</dbReference>
<evidence type="ECO:0000256" key="3">
    <source>
        <dbReference type="ARBA" id="ARBA00023163"/>
    </source>
</evidence>
<dbReference type="InterPro" id="IPR011075">
    <property type="entry name" value="TetR_C"/>
</dbReference>
<feature type="DNA-binding region" description="H-T-H motif" evidence="4">
    <location>
        <begin position="38"/>
        <end position="57"/>
    </location>
</feature>
<evidence type="ECO:0000256" key="1">
    <source>
        <dbReference type="ARBA" id="ARBA00023015"/>
    </source>
</evidence>
<dbReference type="Pfam" id="PF00440">
    <property type="entry name" value="TetR_N"/>
    <property type="match status" value="1"/>
</dbReference>
<evidence type="ECO:0000313" key="7">
    <source>
        <dbReference type="Proteomes" id="UP000231644"/>
    </source>
</evidence>
<evidence type="ECO:0000313" key="6">
    <source>
        <dbReference type="EMBL" id="SFC41019.1"/>
    </source>
</evidence>
<dbReference type="SUPFAM" id="SSF48498">
    <property type="entry name" value="Tetracyclin repressor-like, C-terminal domain"/>
    <property type="match status" value="1"/>
</dbReference>
<gene>
    <name evidence="6" type="ORF">SAMN05421762_0826</name>
</gene>